<evidence type="ECO:0000313" key="12">
    <source>
        <dbReference type="Proteomes" id="UP000311382"/>
    </source>
</evidence>
<feature type="compositionally biased region" description="Acidic residues" evidence="8">
    <location>
        <begin position="2083"/>
        <end position="2092"/>
    </location>
</feature>
<feature type="domain" description="Sec16 central conserved" evidence="10">
    <location>
        <begin position="1295"/>
        <end position="1443"/>
    </location>
</feature>
<proteinExistence type="inferred from homology"/>
<gene>
    <name evidence="11" type="ORF">DMC30DRAFT_6463</name>
</gene>
<keyword evidence="7" id="KW-0653">Protein transport</keyword>
<dbReference type="PANTHER" id="PTHR13402:SF6">
    <property type="entry name" value="SECRETORY 16, ISOFORM I"/>
    <property type="match status" value="1"/>
</dbReference>
<evidence type="ECO:0000256" key="5">
    <source>
        <dbReference type="ARBA" id="ARBA00022892"/>
    </source>
</evidence>
<keyword evidence="4 7" id="KW-0256">Endoplasmic reticulum</keyword>
<keyword evidence="12" id="KW-1185">Reference proteome</keyword>
<keyword evidence="3 7" id="KW-0813">Transport</keyword>
<feature type="compositionally biased region" description="Low complexity" evidence="8">
    <location>
        <begin position="506"/>
        <end position="520"/>
    </location>
</feature>
<organism evidence="11 12">
    <name type="scientific">Rhodotorula diobovata</name>
    <dbReference type="NCBI Taxonomy" id="5288"/>
    <lineage>
        <taxon>Eukaryota</taxon>
        <taxon>Fungi</taxon>
        <taxon>Dikarya</taxon>
        <taxon>Basidiomycota</taxon>
        <taxon>Pucciniomycotina</taxon>
        <taxon>Microbotryomycetes</taxon>
        <taxon>Sporidiobolales</taxon>
        <taxon>Sporidiobolaceae</taxon>
        <taxon>Rhodotorula</taxon>
    </lineage>
</organism>
<dbReference type="STRING" id="5288.A0A5C5G6L5"/>
<evidence type="ECO:0000256" key="8">
    <source>
        <dbReference type="SAM" id="MobiDB-lite"/>
    </source>
</evidence>
<comment type="caution">
    <text evidence="11">The sequence shown here is derived from an EMBL/GenBank/DDBJ whole genome shotgun (WGS) entry which is preliminary data.</text>
</comment>
<feature type="compositionally biased region" description="Low complexity" evidence="8">
    <location>
        <begin position="135"/>
        <end position="150"/>
    </location>
</feature>
<feature type="compositionally biased region" description="Polar residues" evidence="8">
    <location>
        <begin position="162"/>
        <end position="175"/>
    </location>
</feature>
<dbReference type="GO" id="GO:0016192">
    <property type="term" value="P:vesicle-mediated transport"/>
    <property type="evidence" value="ECO:0007669"/>
    <property type="project" value="UniProtKB-KW"/>
</dbReference>
<reference evidence="11 12" key="1">
    <citation type="submission" date="2019-03" db="EMBL/GenBank/DDBJ databases">
        <title>Rhodosporidium diobovatum UCD-FST 08-225 genome sequencing, assembly, and annotation.</title>
        <authorList>
            <person name="Fakankun I.U."/>
            <person name="Fristensky B."/>
            <person name="Levin D.B."/>
        </authorList>
    </citation>
    <scope>NUCLEOTIDE SEQUENCE [LARGE SCALE GENOMIC DNA]</scope>
    <source>
        <strain evidence="11 12">UCD-FST 08-225</strain>
    </source>
</reference>
<dbReference type="Gene3D" id="1.25.40.1030">
    <property type="match status" value="1"/>
</dbReference>
<feature type="compositionally biased region" description="Pro residues" evidence="8">
    <location>
        <begin position="686"/>
        <end position="698"/>
    </location>
</feature>
<feature type="compositionally biased region" description="Low complexity" evidence="8">
    <location>
        <begin position="413"/>
        <end position="469"/>
    </location>
</feature>
<comment type="similarity">
    <text evidence="2 7">Belongs to the SEC16 family.</text>
</comment>
<evidence type="ECO:0000259" key="9">
    <source>
        <dbReference type="Pfam" id="PF12931"/>
    </source>
</evidence>
<dbReference type="GO" id="GO:0005789">
    <property type="term" value="C:endoplasmic reticulum membrane"/>
    <property type="evidence" value="ECO:0007669"/>
    <property type="project" value="UniProtKB-SubCell"/>
</dbReference>
<dbReference type="Pfam" id="PF12932">
    <property type="entry name" value="Sec16"/>
    <property type="match status" value="1"/>
</dbReference>
<evidence type="ECO:0000256" key="1">
    <source>
        <dbReference type="ARBA" id="ARBA00004397"/>
    </source>
</evidence>
<feature type="compositionally biased region" description="Pro residues" evidence="8">
    <location>
        <begin position="758"/>
        <end position="768"/>
    </location>
</feature>
<evidence type="ECO:0000256" key="3">
    <source>
        <dbReference type="ARBA" id="ARBA00022448"/>
    </source>
</evidence>
<name>A0A5C5G6L5_9BASI</name>
<feature type="region of interest" description="Disordered" evidence="8">
    <location>
        <begin position="2193"/>
        <end position="2300"/>
    </location>
</feature>
<evidence type="ECO:0000256" key="2">
    <source>
        <dbReference type="ARBA" id="ARBA00005927"/>
    </source>
</evidence>
<dbReference type="Pfam" id="PF12931">
    <property type="entry name" value="TPR_Sec16"/>
    <property type="match status" value="1"/>
</dbReference>
<feature type="compositionally biased region" description="Polar residues" evidence="8">
    <location>
        <begin position="224"/>
        <end position="234"/>
    </location>
</feature>
<feature type="compositionally biased region" description="Low complexity" evidence="8">
    <location>
        <begin position="2004"/>
        <end position="2017"/>
    </location>
</feature>
<feature type="compositionally biased region" description="Pro residues" evidence="8">
    <location>
        <begin position="922"/>
        <end position="936"/>
    </location>
</feature>
<dbReference type="PANTHER" id="PTHR13402">
    <property type="entry name" value="RGPR-RELATED"/>
    <property type="match status" value="1"/>
</dbReference>
<feature type="compositionally biased region" description="Low complexity" evidence="8">
    <location>
        <begin position="2269"/>
        <end position="2286"/>
    </location>
</feature>
<dbReference type="GO" id="GO:0070973">
    <property type="term" value="P:protein localization to endoplasmic reticulum exit site"/>
    <property type="evidence" value="ECO:0007669"/>
    <property type="project" value="TreeGrafter"/>
</dbReference>
<feature type="compositionally biased region" description="Polar residues" evidence="8">
    <location>
        <begin position="244"/>
        <end position="267"/>
    </location>
</feature>
<comment type="subcellular location">
    <subcellularLocation>
        <location evidence="1">Endoplasmic reticulum membrane</location>
        <topology evidence="1">Peripheral membrane protein</topology>
        <orientation evidence="1">Cytoplasmic side</orientation>
    </subcellularLocation>
</comment>
<keyword evidence="5 7" id="KW-0931">ER-Golgi transport</keyword>
<feature type="compositionally biased region" description="Low complexity" evidence="8">
    <location>
        <begin position="100"/>
        <end position="128"/>
    </location>
</feature>
<feature type="compositionally biased region" description="Basic and acidic residues" evidence="8">
    <location>
        <begin position="327"/>
        <end position="342"/>
    </location>
</feature>
<feature type="region of interest" description="Disordered" evidence="8">
    <location>
        <begin position="1"/>
        <end position="1288"/>
    </location>
</feature>
<feature type="compositionally biased region" description="Low complexity" evidence="8">
    <location>
        <begin position="538"/>
        <end position="556"/>
    </location>
</feature>
<evidence type="ECO:0000256" key="4">
    <source>
        <dbReference type="ARBA" id="ARBA00022824"/>
    </source>
</evidence>
<feature type="compositionally biased region" description="Low complexity" evidence="8">
    <location>
        <begin position="12"/>
        <end position="32"/>
    </location>
</feature>
<dbReference type="OrthoDB" id="8918678at2759"/>
<feature type="compositionally biased region" description="Pro residues" evidence="8">
    <location>
        <begin position="943"/>
        <end position="980"/>
    </location>
</feature>
<feature type="compositionally biased region" description="Polar residues" evidence="8">
    <location>
        <begin position="395"/>
        <end position="407"/>
    </location>
</feature>
<protein>
    <recommendedName>
        <fullName evidence="7">Protein transport protein sec16</fullName>
    </recommendedName>
</protein>
<dbReference type="GO" id="GO:0015031">
    <property type="term" value="P:protein transport"/>
    <property type="evidence" value="ECO:0007669"/>
    <property type="project" value="UniProtKB-KW"/>
</dbReference>
<feature type="compositionally biased region" description="Low complexity" evidence="8">
    <location>
        <begin position="1148"/>
        <end position="1159"/>
    </location>
</feature>
<feature type="compositionally biased region" description="Low complexity" evidence="8">
    <location>
        <begin position="44"/>
        <end position="57"/>
    </location>
</feature>
<feature type="compositionally biased region" description="Low complexity" evidence="8">
    <location>
        <begin position="177"/>
        <end position="216"/>
    </location>
</feature>
<evidence type="ECO:0000313" key="11">
    <source>
        <dbReference type="EMBL" id="TNY24793.1"/>
    </source>
</evidence>
<feature type="compositionally biased region" description="Low complexity" evidence="8">
    <location>
        <begin position="1260"/>
        <end position="1272"/>
    </location>
</feature>
<feature type="region of interest" description="Disordered" evidence="8">
    <location>
        <begin position="1960"/>
        <end position="2174"/>
    </location>
</feature>
<dbReference type="GO" id="GO:0007030">
    <property type="term" value="P:Golgi organization"/>
    <property type="evidence" value="ECO:0007669"/>
    <property type="project" value="TreeGrafter"/>
</dbReference>
<sequence length="2300" mass="243039">MSRQGQGYSRGPPANNNPTQQHAQQQQQQRNPYAPPPTNPRSSPHQPQYQQGGAAYQEQHHGHSLSTVSEKDEPVSSPDMGRRDQGFGHGGPDPYSGHEQQQQYSHYDQQQQYPDYSYDQQQQQQQGYDEGGYSGYDQQQQGGADGQQPQFEAPYYPGWVYNPQTNSYDPDTNYNPDDVVAQDQGGQVDDSQGQQQAGYDAGYSYDQQQQQHQQGDAQHHEYSDYTQQYSQTGEQENHDERFNGYSQDDASGQQQHGAYNESNDFYGQQQQQQQHEASTAAAGQDQEDPYANDPYSSDPYADDGYNAFASDGYDAYGSTQQQQQQGVHDEFGAPTPHAEHQDPYSADSNPYAEDEQQADPFAQLDAQDPYGVSGSDEQQHGESYGESAGEHDPYGSSNGYGAPQHSQYEPYGQQAPPHDQAPPAREPPKQNQQQQAPQQAAYDPYAPRASAAAPAPAPAPASRAAASPPLRTAYSPPLAQQQYSSFAAFGQSAAEDEAPHDPYAPPTRGAPQPQRRQQPAYDPYASPSLQKDAFDGYASQRSPPVQQQQLPQAYQGAPPPASERSVASPPARNTALSPPPRTSSAASNTSARQAAPAAAAAAPPPPRATPAAAPPKRNVPPPLQATPARVQGEAPAPSPKQTTPSQMASPRTEAAAALASPPPRSRPLPAHAQKQAPPTAGAAFDVPPPRNAPPPRAQPAPKRDEPRAAPPPAAAPAERPAPPKEQDPRRPPPQRKSEPSAPAPAPAPARAPAASPYAAPPPPQPVLPPSQRKAGPGSASGLRPPVARAPHQRGASAFGSDSPYGALPSGPLTSSYEPPRTVDEGIKEEEDEEEVPPAVKEEEQDEQDHVPSWMQATTPAARPPFYPKTEPEEPVMPKQEDEDQRAFAPERVGAPSSRRDGDDLAGDMAAMSLGNDRRSQGPLPPRPGGTPPPPRQQPQQGGAPPPRAGSAAPPPRGPAGAPPPAKSQPPPARAGPPPRGQPGQRQAPQARPPHQQQQQAPPRPTQQQQQRGGPPRNGLPPDTQLPTSPDRGQVPQLHFEAPSPEVRPDRRADPYGYAGGRSSPMPMAGIEETPEPSEHEDSYGGGASEEQTTQAGESQYGGDDSIVYHPHGDEEQTGLTTPSSAYGGEWRADSAESQGYDYISSGYQAHRQPAQQQQSRPHDPYAPSSQQQQHRSPYAPAPPAQRPRDVPSRESTFTPPAPAQRGPPSQYAASPRKAAPLQPPSASSMARANSYDAPPSRPMDSYSPYAQPPPQHEKQQQPYNPYAPQQAATISRPGSAMAGPPADLGLERRTAPVATFGFGGKLVLVFPNGGRRSFGMDSSNPYGVAAAPGTGPESSSPTTVHIRKLADVAPSAALPQQGATSTFPGPVFLDGGKANAGKKRKEAVAWLAQRIAELEQEAQYAHGAAPSAFAGSGADAARGKVETRLLLVRLVRIMIENEGKLVGSPAVDDAVRALFAPAEAGEGGALPTADQLAAAASSGPSGSDAPFVSYGVSASNLDDMSKFLLRGERREAVAYALDNRMWAHAFIIASCVDTDCWKEVTVEFLRSELSPESAGPGAEGREALRVAYGMFAGLGTESIHQFIPPRALGPATPGLLPAAPVGNNGVASAPLSRVPSDAAAKLPEQTLAKWRETVGMIVANRTAGDSGALTALGDALAANGWTDAAHICYLLSPQTSLAMGFGLPGSRITLVGSNPTAGDGGIELESIQLTELVEFALSLVPTVKGHEPFAGFPHLQAFRLYHAAALADAGHAAQAHKYTEAIVNTLKLATKPSPFYHPRLVAQIKALSERLGASHNVKEGGSWITRKVPRPTVNSLWSTFEGGFNKFVAGDDEPSAQQLAAKAEVQKATNGQTVGAFSHFSSIAPGSNSGTLSRAQSSTDLAGSNFLHANPPARPLSAQRASSPLAAPSYPQQQQQQQQHQSPGPPPVKRAPFKTHHARSSSLGAFAGYDYNPTAPPPSWLSSPPANKRGESNGDAMSASDGPRIADTFTDSPRRDRGDASGAPSAPSSARRPQFGAVDEELREDESGFISPMAHLTPSVSPAPQAGRAQQTHRRMTTAEELADLGLANNKSKKPVFDTLDEELEAEEGGVTPTKEHPSEPSRSDAAAGPSSSSSTAAAANDSKAGAATSGSDGDKPSIKPSKSWLGGWFKREASPANQGPGPVRANLGEKTSLYYDEKLKRWINKGDKVEAPPAIVPPPRAATASPSKSMRNSSPRFGGDNVPPVPSMPPRSATTGPPPLSRSATSADLRSDSRPPSRPPSAGPPRSGGATPEGGAPAPARGPRKNKPRYVVVAP</sequence>
<feature type="compositionally biased region" description="Low complexity" evidence="8">
    <location>
        <begin position="981"/>
        <end position="1016"/>
    </location>
</feature>
<feature type="compositionally biased region" description="Acidic residues" evidence="8">
    <location>
        <begin position="826"/>
        <end position="835"/>
    </location>
</feature>
<feature type="compositionally biased region" description="Low complexity" evidence="8">
    <location>
        <begin position="582"/>
        <end position="601"/>
    </location>
</feature>
<dbReference type="EMBL" id="SOZI01000001">
    <property type="protein sequence ID" value="TNY24793.1"/>
    <property type="molecule type" value="Genomic_DNA"/>
</dbReference>
<dbReference type="InterPro" id="IPR024340">
    <property type="entry name" value="Sec16_CCD"/>
</dbReference>
<feature type="compositionally biased region" description="Low complexity" evidence="8">
    <location>
        <begin position="648"/>
        <end position="659"/>
    </location>
</feature>
<feature type="region of interest" description="Disordered" evidence="8">
    <location>
        <begin position="1886"/>
        <end position="1942"/>
    </location>
</feature>
<feature type="compositionally biased region" description="Polar residues" evidence="8">
    <location>
        <begin position="2210"/>
        <end position="2220"/>
    </location>
</feature>
<evidence type="ECO:0000256" key="6">
    <source>
        <dbReference type="ARBA" id="ARBA00024687"/>
    </source>
</evidence>
<dbReference type="InterPro" id="IPR024298">
    <property type="entry name" value="Sec16_Sec23-bd"/>
</dbReference>
<dbReference type="GO" id="GO:0012507">
    <property type="term" value="C:ER to Golgi transport vesicle membrane"/>
    <property type="evidence" value="ECO:0007669"/>
    <property type="project" value="TreeGrafter"/>
</dbReference>
<feature type="domain" description="Sec16 Sec23-binding" evidence="9">
    <location>
        <begin position="1505"/>
        <end position="1835"/>
    </location>
</feature>
<dbReference type="GO" id="GO:0006914">
    <property type="term" value="P:autophagy"/>
    <property type="evidence" value="ECO:0007669"/>
    <property type="project" value="UniProtKB-KW"/>
</dbReference>
<feature type="compositionally biased region" description="Low complexity" evidence="8">
    <location>
        <begin position="2108"/>
        <end position="2134"/>
    </location>
</feature>
<evidence type="ECO:0000256" key="7">
    <source>
        <dbReference type="RuleBase" id="RU364101"/>
    </source>
</evidence>
<keyword evidence="7" id="KW-0072">Autophagy</keyword>
<dbReference type="GO" id="GO:0070971">
    <property type="term" value="C:endoplasmic reticulum exit site"/>
    <property type="evidence" value="ECO:0007669"/>
    <property type="project" value="TreeGrafter"/>
</dbReference>
<accession>A0A5C5G6L5</accession>
<dbReference type="CDD" id="cd09233">
    <property type="entry name" value="ACE1-Sec16-like"/>
    <property type="match status" value="1"/>
</dbReference>
<keyword evidence="7" id="KW-0472">Membrane</keyword>
<evidence type="ECO:0000259" key="10">
    <source>
        <dbReference type="Pfam" id="PF12932"/>
    </source>
</evidence>
<feature type="compositionally biased region" description="Low complexity" evidence="8">
    <location>
        <begin position="1905"/>
        <end position="1926"/>
    </location>
</feature>
<feature type="compositionally biased region" description="Basic and acidic residues" evidence="8">
    <location>
        <begin position="721"/>
        <end position="738"/>
    </location>
</feature>
<feature type="compositionally biased region" description="Basic and acidic residues" evidence="8">
    <location>
        <begin position="2098"/>
        <end position="2107"/>
    </location>
</feature>
<dbReference type="Proteomes" id="UP000311382">
    <property type="component" value="Unassembled WGS sequence"/>
</dbReference>
<feature type="compositionally biased region" description="Basic and acidic residues" evidence="8">
    <location>
        <begin position="69"/>
        <end position="86"/>
    </location>
</feature>
<comment type="function">
    <text evidence="6 7">Involved in the initiation of assembly of the COPII coat required for the formation of transport vesicles from the endoplasmic reticulum (ER) and the selection of cargo molecules. Also involved in autophagy.</text>
</comment>